<name>A0A0H5LZR5_YERIN</name>
<dbReference type="Proteomes" id="UP000043316">
    <property type="component" value="Unassembled WGS sequence"/>
</dbReference>
<accession>A0A0H5LZR5</accession>
<feature type="domain" description="Pili assembly chaperone N-terminal" evidence="7">
    <location>
        <begin position="29"/>
        <end position="144"/>
    </location>
</feature>
<keyword evidence="3 6" id="KW-0732">Signal</keyword>
<dbReference type="NCBIfam" id="NF007392">
    <property type="entry name" value="PRK09918.1"/>
    <property type="match status" value="1"/>
</dbReference>
<dbReference type="InterPro" id="IPR008962">
    <property type="entry name" value="PapD-like_sf"/>
</dbReference>
<evidence type="ECO:0000256" key="5">
    <source>
        <dbReference type="ARBA" id="ARBA00023186"/>
    </source>
</evidence>
<sequence length="238" mass="26084">MPIYTKTTAAIFFSLNSFLISNSVLATGVIPETTVLLVKESEGSATMNVTNSDAVPTILTTSIESIPEDKEPLLVTTNPLSFVDAGGKQMVRFVLTNKKPLTVQRLVRVNFVGVPGRNKGEAKKNSIGMNVGQNIPAIIHPAGLKEEKAPWEKLSWSIKGDQLTVSNDSPYIVRMSQKIDLLPQGGLASLPKTYILPGEKFTLNITSKEKSQSLTYQNLRIYPATVYGFMVNHYDVKL</sequence>
<dbReference type="InterPro" id="IPR013783">
    <property type="entry name" value="Ig-like_fold"/>
</dbReference>
<dbReference type="GO" id="GO:0030288">
    <property type="term" value="C:outer membrane-bounded periplasmic space"/>
    <property type="evidence" value="ECO:0007669"/>
    <property type="project" value="InterPro"/>
</dbReference>
<evidence type="ECO:0000259" key="7">
    <source>
        <dbReference type="Pfam" id="PF00345"/>
    </source>
</evidence>
<dbReference type="SUPFAM" id="SSF49584">
    <property type="entry name" value="Periplasmic chaperone C-domain"/>
    <property type="match status" value="1"/>
</dbReference>
<evidence type="ECO:0000256" key="6">
    <source>
        <dbReference type="SAM" id="SignalP"/>
    </source>
</evidence>
<organism evidence="8 9">
    <name type="scientific">Yersinia intermedia</name>
    <dbReference type="NCBI Taxonomy" id="631"/>
    <lineage>
        <taxon>Bacteria</taxon>
        <taxon>Pseudomonadati</taxon>
        <taxon>Pseudomonadota</taxon>
        <taxon>Gammaproteobacteria</taxon>
        <taxon>Enterobacterales</taxon>
        <taxon>Yersiniaceae</taxon>
        <taxon>Yersinia</taxon>
    </lineage>
</organism>
<feature type="signal peptide" evidence="6">
    <location>
        <begin position="1"/>
        <end position="26"/>
    </location>
</feature>
<proteinExistence type="inferred from homology"/>
<comment type="similarity">
    <text evidence="2">Belongs to the periplasmic pilus chaperone family.</text>
</comment>
<dbReference type="SUPFAM" id="SSF49354">
    <property type="entry name" value="PapD-like"/>
    <property type="match status" value="1"/>
</dbReference>
<feature type="chain" id="PRO_5005220375" evidence="6">
    <location>
        <begin position="27"/>
        <end position="238"/>
    </location>
</feature>
<dbReference type="Pfam" id="PF00345">
    <property type="entry name" value="PapD_N"/>
    <property type="match status" value="1"/>
</dbReference>
<dbReference type="GO" id="GO:0071555">
    <property type="term" value="P:cell wall organization"/>
    <property type="evidence" value="ECO:0007669"/>
    <property type="project" value="InterPro"/>
</dbReference>
<reference evidence="9" key="1">
    <citation type="submission" date="2015-03" db="EMBL/GenBank/DDBJ databases">
        <authorList>
            <consortium name="Pathogen Informatics"/>
        </authorList>
    </citation>
    <scope>NUCLEOTIDE SEQUENCE [LARGE SCALE GENOMIC DNA]</scope>
    <source>
        <strain evidence="9">R148</strain>
    </source>
</reference>
<protein>
    <submittedName>
        <fullName evidence="8">Putative periplasmic chaperone protein</fullName>
    </submittedName>
</protein>
<evidence type="ECO:0000256" key="1">
    <source>
        <dbReference type="ARBA" id="ARBA00004418"/>
    </source>
</evidence>
<evidence type="ECO:0000256" key="3">
    <source>
        <dbReference type="ARBA" id="ARBA00022729"/>
    </source>
</evidence>
<dbReference type="InterPro" id="IPR050643">
    <property type="entry name" value="Periplasmic_pilus_chap"/>
</dbReference>
<dbReference type="InterPro" id="IPR016147">
    <property type="entry name" value="Pili_assmbl_chaperone_N"/>
</dbReference>
<keyword evidence="4" id="KW-0574">Periplasm</keyword>
<dbReference type="AlphaFoldDB" id="A0A0H5LZR5"/>
<gene>
    <name evidence="8" type="primary">focC_5</name>
    <name evidence="8" type="ORF">ERS008476_03584</name>
</gene>
<dbReference type="Gene3D" id="2.60.40.10">
    <property type="entry name" value="Immunoglobulins"/>
    <property type="match status" value="2"/>
</dbReference>
<evidence type="ECO:0000256" key="2">
    <source>
        <dbReference type="ARBA" id="ARBA00007399"/>
    </source>
</evidence>
<keyword evidence="5" id="KW-0143">Chaperone</keyword>
<evidence type="ECO:0000313" key="8">
    <source>
        <dbReference type="EMBL" id="CRY56540.1"/>
    </source>
</evidence>
<dbReference type="RefSeq" id="WP_019211708.1">
    <property type="nucleotide sequence ID" value="NZ_CWJI01000014.1"/>
</dbReference>
<dbReference type="PANTHER" id="PTHR30251:SF3">
    <property type="entry name" value="FIMBRIAL CHAPARONE PROTEIN"/>
    <property type="match status" value="1"/>
</dbReference>
<comment type="subcellular location">
    <subcellularLocation>
        <location evidence="1">Periplasm</location>
    </subcellularLocation>
</comment>
<evidence type="ECO:0000313" key="9">
    <source>
        <dbReference type="Proteomes" id="UP000043316"/>
    </source>
</evidence>
<evidence type="ECO:0000256" key="4">
    <source>
        <dbReference type="ARBA" id="ARBA00022764"/>
    </source>
</evidence>
<dbReference type="PANTHER" id="PTHR30251">
    <property type="entry name" value="PILUS ASSEMBLY CHAPERONE"/>
    <property type="match status" value="1"/>
</dbReference>
<dbReference type="InterPro" id="IPR036316">
    <property type="entry name" value="Pili_assmbl_chap_C_dom_sf"/>
</dbReference>
<dbReference type="EMBL" id="CWJI01000014">
    <property type="protein sequence ID" value="CRY56540.1"/>
    <property type="molecule type" value="Genomic_DNA"/>
</dbReference>
<dbReference type="GeneID" id="61816363"/>